<dbReference type="PANTHER" id="PTHR10039">
    <property type="entry name" value="AMELOGENIN"/>
    <property type="match status" value="1"/>
</dbReference>
<organism evidence="2 3">
    <name type="scientific">Choiromyces venosus 120613-1</name>
    <dbReference type="NCBI Taxonomy" id="1336337"/>
    <lineage>
        <taxon>Eukaryota</taxon>
        <taxon>Fungi</taxon>
        <taxon>Dikarya</taxon>
        <taxon>Ascomycota</taxon>
        <taxon>Pezizomycotina</taxon>
        <taxon>Pezizomycetes</taxon>
        <taxon>Pezizales</taxon>
        <taxon>Tuberaceae</taxon>
        <taxon>Choiromyces</taxon>
    </lineage>
</organism>
<sequence length="247" mass="28258">MGLVGLQDAYSATLHRINEQKGSRRKLAMEALMWISHSERPLKAEELCHALAVEAGTTDLEVDDVPLIRTLLGCTLGLVTVDQQSAVRLIHFTLQEYLGTHTNLFITPHSMMAEICLTYLNFRSICELSPTFRTIPPTTPFLHYASCYWGLHARKEMNDRVKSLALQLLQRNADHISANILLRERSLDFLSLVERSLPELFVYEYPHHGRYTGLHCIAYMRVPEIEIAMVDMEIWEMNGAILKALHR</sequence>
<feature type="domain" description="GPI inositol-deacylase winged helix" evidence="1">
    <location>
        <begin position="24"/>
        <end position="99"/>
    </location>
</feature>
<dbReference type="InterPro" id="IPR054471">
    <property type="entry name" value="GPIID_WHD"/>
</dbReference>
<proteinExistence type="predicted"/>
<evidence type="ECO:0000313" key="2">
    <source>
        <dbReference type="EMBL" id="RPA98765.1"/>
    </source>
</evidence>
<dbReference type="EMBL" id="ML120393">
    <property type="protein sequence ID" value="RPA98765.1"/>
    <property type="molecule type" value="Genomic_DNA"/>
</dbReference>
<gene>
    <name evidence="2" type="ORF">L873DRAFT_1010727</name>
</gene>
<dbReference type="OrthoDB" id="448455at2759"/>
<evidence type="ECO:0000313" key="3">
    <source>
        <dbReference type="Proteomes" id="UP000276215"/>
    </source>
</evidence>
<keyword evidence="3" id="KW-1185">Reference proteome</keyword>
<reference evidence="2 3" key="1">
    <citation type="journal article" date="2018" name="Nat. Ecol. Evol.">
        <title>Pezizomycetes genomes reveal the molecular basis of ectomycorrhizal truffle lifestyle.</title>
        <authorList>
            <person name="Murat C."/>
            <person name="Payen T."/>
            <person name="Noel B."/>
            <person name="Kuo A."/>
            <person name="Morin E."/>
            <person name="Chen J."/>
            <person name="Kohler A."/>
            <person name="Krizsan K."/>
            <person name="Balestrini R."/>
            <person name="Da Silva C."/>
            <person name="Montanini B."/>
            <person name="Hainaut M."/>
            <person name="Levati E."/>
            <person name="Barry K.W."/>
            <person name="Belfiori B."/>
            <person name="Cichocki N."/>
            <person name="Clum A."/>
            <person name="Dockter R.B."/>
            <person name="Fauchery L."/>
            <person name="Guy J."/>
            <person name="Iotti M."/>
            <person name="Le Tacon F."/>
            <person name="Lindquist E.A."/>
            <person name="Lipzen A."/>
            <person name="Malagnac F."/>
            <person name="Mello A."/>
            <person name="Molinier V."/>
            <person name="Miyauchi S."/>
            <person name="Poulain J."/>
            <person name="Riccioni C."/>
            <person name="Rubini A."/>
            <person name="Sitrit Y."/>
            <person name="Splivallo R."/>
            <person name="Traeger S."/>
            <person name="Wang M."/>
            <person name="Zifcakova L."/>
            <person name="Wipf D."/>
            <person name="Zambonelli A."/>
            <person name="Paolocci F."/>
            <person name="Nowrousian M."/>
            <person name="Ottonello S."/>
            <person name="Baldrian P."/>
            <person name="Spatafora J.W."/>
            <person name="Henrissat B."/>
            <person name="Nagy L.G."/>
            <person name="Aury J.M."/>
            <person name="Wincker P."/>
            <person name="Grigoriev I.V."/>
            <person name="Bonfante P."/>
            <person name="Martin F.M."/>
        </authorList>
    </citation>
    <scope>NUCLEOTIDE SEQUENCE [LARGE SCALE GENOMIC DNA]</scope>
    <source>
        <strain evidence="2 3">120613-1</strain>
    </source>
</reference>
<dbReference type="PANTHER" id="PTHR10039:SF15">
    <property type="entry name" value="NACHT DOMAIN-CONTAINING PROTEIN"/>
    <property type="match status" value="1"/>
</dbReference>
<dbReference type="AlphaFoldDB" id="A0A3N4JKJ4"/>
<dbReference type="Pfam" id="PF22939">
    <property type="entry name" value="WHD_GPIID"/>
    <property type="match status" value="1"/>
</dbReference>
<dbReference type="Proteomes" id="UP000276215">
    <property type="component" value="Unassembled WGS sequence"/>
</dbReference>
<accession>A0A3N4JKJ4</accession>
<dbReference type="STRING" id="1336337.A0A3N4JKJ4"/>
<evidence type="ECO:0000259" key="1">
    <source>
        <dbReference type="Pfam" id="PF22939"/>
    </source>
</evidence>
<name>A0A3N4JKJ4_9PEZI</name>
<protein>
    <recommendedName>
        <fullName evidence="1">GPI inositol-deacylase winged helix domain-containing protein</fullName>
    </recommendedName>
</protein>